<dbReference type="PANTHER" id="PTHR13516">
    <property type="entry name" value="RIBONUCLEASE P SUBUNIT P25"/>
    <property type="match status" value="1"/>
</dbReference>
<proteinExistence type="inferred from homology"/>
<comment type="caution">
    <text evidence="6">The sequence shown here is derived from an EMBL/GenBank/DDBJ whole genome shotgun (WGS) entry which is preliminary data.</text>
</comment>
<feature type="region of interest" description="Disordered" evidence="4">
    <location>
        <begin position="151"/>
        <end position="170"/>
    </location>
</feature>
<reference evidence="6 7" key="1">
    <citation type="submission" date="2024-10" db="EMBL/GenBank/DDBJ databases">
        <title>Updated reference genomes for cyclostephanoid diatoms.</title>
        <authorList>
            <person name="Roberts W.R."/>
            <person name="Alverson A.J."/>
        </authorList>
    </citation>
    <scope>NUCLEOTIDE SEQUENCE [LARGE SCALE GENOMIC DNA]</scope>
    <source>
        <strain evidence="6 7">AJA276-08</strain>
    </source>
</reference>
<dbReference type="InterPro" id="IPR036882">
    <property type="entry name" value="Alba-like_dom_sf"/>
</dbReference>
<sequence length="170" mass="18651">MEKYRLVEEKFIGAQGFIDDNKDTDIVRPKELSGGLDAQCIIRITQQAKPRSCITTAMNMLASGNKKVELKAMGKAINKAVTIAEILKRKMPLHQITTLSSCEIVNVYEPLEEGLDTVVNQHYVSCLTIFLSTDSSGMDIHNIGYQPPLSLSEMQPGDHNANTGKLVAAS</sequence>
<protein>
    <recommendedName>
        <fullName evidence="5">DNA/RNA-binding protein Alba-like domain-containing protein</fullName>
    </recommendedName>
</protein>
<keyword evidence="7" id="KW-1185">Reference proteome</keyword>
<evidence type="ECO:0000256" key="2">
    <source>
        <dbReference type="ARBA" id="ARBA00008018"/>
    </source>
</evidence>
<dbReference type="Pfam" id="PF01918">
    <property type="entry name" value="Alba"/>
    <property type="match status" value="1"/>
</dbReference>
<dbReference type="PANTHER" id="PTHR13516:SF4">
    <property type="entry name" value="FI09323P"/>
    <property type="match status" value="1"/>
</dbReference>
<dbReference type="InterPro" id="IPR051958">
    <property type="entry name" value="Alba-like_NAB"/>
</dbReference>
<dbReference type="InterPro" id="IPR002775">
    <property type="entry name" value="DNA/RNA-bd_Alba-like"/>
</dbReference>
<dbReference type="SUPFAM" id="SSF82704">
    <property type="entry name" value="AlbA-like"/>
    <property type="match status" value="1"/>
</dbReference>
<name>A0ABD3MW83_9STRA</name>
<evidence type="ECO:0000313" key="7">
    <source>
        <dbReference type="Proteomes" id="UP001530315"/>
    </source>
</evidence>
<evidence type="ECO:0000313" key="6">
    <source>
        <dbReference type="EMBL" id="KAL3768181.1"/>
    </source>
</evidence>
<organism evidence="6 7">
    <name type="scientific">Stephanodiscus triporus</name>
    <dbReference type="NCBI Taxonomy" id="2934178"/>
    <lineage>
        <taxon>Eukaryota</taxon>
        <taxon>Sar</taxon>
        <taxon>Stramenopiles</taxon>
        <taxon>Ochrophyta</taxon>
        <taxon>Bacillariophyta</taxon>
        <taxon>Coscinodiscophyceae</taxon>
        <taxon>Thalassiosirophycidae</taxon>
        <taxon>Stephanodiscales</taxon>
        <taxon>Stephanodiscaceae</taxon>
        <taxon>Stephanodiscus</taxon>
    </lineage>
</organism>
<evidence type="ECO:0000256" key="4">
    <source>
        <dbReference type="SAM" id="MobiDB-lite"/>
    </source>
</evidence>
<gene>
    <name evidence="6" type="ORF">ACHAW5_007915</name>
</gene>
<feature type="domain" description="DNA/RNA-binding protein Alba-like" evidence="5">
    <location>
        <begin position="42"/>
        <end position="101"/>
    </location>
</feature>
<comment type="subcellular location">
    <subcellularLocation>
        <location evidence="1">Nucleus</location>
    </subcellularLocation>
</comment>
<keyword evidence="3" id="KW-0539">Nucleus</keyword>
<evidence type="ECO:0000256" key="1">
    <source>
        <dbReference type="ARBA" id="ARBA00004123"/>
    </source>
</evidence>
<accession>A0ABD3MW83</accession>
<dbReference type="GO" id="GO:0005634">
    <property type="term" value="C:nucleus"/>
    <property type="evidence" value="ECO:0007669"/>
    <property type="project" value="UniProtKB-SubCell"/>
</dbReference>
<dbReference type="Proteomes" id="UP001530315">
    <property type="component" value="Unassembled WGS sequence"/>
</dbReference>
<evidence type="ECO:0000259" key="5">
    <source>
        <dbReference type="Pfam" id="PF01918"/>
    </source>
</evidence>
<comment type="similarity">
    <text evidence="2">Belongs to the histone-like Alba family.</text>
</comment>
<dbReference type="EMBL" id="JALLAZ020001685">
    <property type="protein sequence ID" value="KAL3768181.1"/>
    <property type="molecule type" value="Genomic_DNA"/>
</dbReference>
<dbReference type="AlphaFoldDB" id="A0ABD3MW83"/>
<evidence type="ECO:0000256" key="3">
    <source>
        <dbReference type="ARBA" id="ARBA00023242"/>
    </source>
</evidence>
<dbReference type="Gene3D" id="3.30.110.20">
    <property type="entry name" value="Alba-like domain"/>
    <property type="match status" value="1"/>
</dbReference>